<organism evidence="1 2">
    <name type="scientific">Streptomyces caniscabiei</name>
    <dbReference type="NCBI Taxonomy" id="2746961"/>
    <lineage>
        <taxon>Bacteria</taxon>
        <taxon>Bacillati</taxon>
        <taxon>Actinomycetota</taxon>
        <taxon>Actinomycetes</taxon>
        <taxon>Kitasatosporales</taxon>
        <taxon>Streptomycetaceae</taxon>
        <taxon>Streptomyces</taxon>
    </lineage>
</organism>
<reference evidence="1" key="1">
    <citation type="submission" date="2020-09" db="EMBL/GenBank/DDBJ databases">
        <title>Streptomyces canutascabiei sp. nov., which causes potato common scab and is distributed across the world.</title>
        <authorList>
            <person name="Nguyen H.P."/>
            <person name="Weisberg A.J."/>
            <person name="Chang J.H."/>
            <person name="Clarke C.R."/>
        </authorList>
    </citation>
    <scope>NUCLEOTIDE SEQUENCE</scope>
    <source>
        <strain evidence="1">ID-01-6.2a</strain>
    </source>
</reference>
<evidence type="ECO:0000313" key="1">
    <source>
        <dbReference type="EMBL" id="MBD9723496.1"/>
    </source>
</evidence>
<dbReference type="EMBL" id="JACYXT010000003">
    <property type="protein sequence ID" value="MBD9723496.1"/>
    <property type="molecule type" value="Genomic_DNA"/>
</dbReference>
<dbReference type="RefSeq" id="WP_192360401.1">
    <property type="nucleotide sequence ID" value="NZ_CP119182.1"/>
</dbReference>
<comment type="caution">
    <text evidence="1">The sequence shown here is derived from an EMBL/GenBank/DDBJ whole genome shotgun (WGS) entry which is preliminary data.</text>
</comment>
<proteinExistence type="predicted"/>
<dbReference type="GeneID" id="79933791"/>
<dbReference type="Proteomes" id="UP000661025">
    <property type="component" value="Unassembled WGS sequence"/>
</dbReference>
<evidence type="ECO:0000313" key="2">
    <source>
        <dbReference type="Proteomes" id="UP000661025"/>
    </source>
</evidence>
<sequence>MKDLFLITGCLGFCLGLLVLAAALIDRAKDQRPYLAARWDDKAGDWVNQAEHDVGPDPLRLLTDLEAHLKAYGATVADLYEPITTDDQTGDQPT</sequence>
<gene>
    <name evidence="1" type="ORF">IHE70_09605</name>
</gene>
<dbReference type="AlphaFoldDB" id="A0A927KZZ7"/>
<name>A0A927KZZ7_9ACTN</name>
<accession>A0A927KZZ7</accession>
<protein>
    <submittedName>
        <fullName evidence="1">Uncharacterized protein</fullName>
    </submittedName>
</protein>